<evidence type="ECO:0000313" key="2">
    <source>
        <dbReference type="Proteomes" id="UP000052268"/>
    </source>
</evidence>
<comment type="caution">
    <text evidence="1">The sequence shown here is derived from an EMBL/GenBank/DDBJ whole genome shotgun (WGS) entry which is preliminary data.</text>
</comment>
<reference evidence="1 2" key="1">
    <citation type="journal article" date="2015" name="G3 (Bethesda)">
        <title>Insights into Ongoing Evolution of the Hexachlorocyclohexane Catabolic Pathway from Comparative Genomics of Ten Sphingomonadaceae Strains.</title>
        <authorList>
            <person name="Pearce S.L."/>
            <person name="Oakeshott J.G."/>
            <person name="Pandey G."/>
        </authorList>
    </citation>
    <scope>NUCLEOTIDE SEQUENCE [LARGE SCALE GENOMIC DNA]</scope>
    <source>
        <strain evidence="1 2">LL02</strain>
    </source>
</reference>
<dbReference type="AlphaFoldDB" id="A0A0J7XFK7"/>
<sequence>MMRPGVLDEHVPGKAAMIGDVLRILKMQFDCGGLA</sequence>
<accession>A0A0J7XFK7</accession>
<proteinExistence type="predicted"/>
<organism evidence="1 2">
    <name type="scientific">Novosphingobium barchaimii LL02</name>
    <dbReference type="NCBI Taxonomy" id="1114963"/>
    <lineage>
        <taxon>Bacteria</taxon>
        <taxon>Pseudomonadati</taxon>
        <taxon>Pseudomonadota</taxon>
        <taxon>Alphaproteobacteria</taxon>
        <taxon>Sphingomonadales</taxon>
        <taxon>Sphingomonadaceae</taxon>
        <taxon>Novosphingobium</taxon>
    </lineage>
</organism>
<dbReference type="Proteomes" id="UP000052268">
    <property type="component" value="Unassembled WGS sequence"/>
</dbReference>
<name>A0A0J7XFK7_9SPHN</name>
<evidence type="ECO:0000313" key="1">
    <source>
        <dbReference type="EMBL" id="KMS50572.1"/>
    </source>
</evidence>
<dbReference type="EMBL" id="JACU01000018">
    <property type="protein sequence ID" value="KMS50572.1"/>
    <property type="molecule type" value="Genomic_DNA"/>
</dbReference>
<protein>
    <submittedName>
        <fullName evidence="1">Uncharacterized protein</fullName>
    </submittedName>
</protein>
<dbReference type="PATRIC" id="fig|1114963.3.peg.5020"/>
<keyword evidence="2" id="KW-1185">Reference proteome</keyword>
<gene>
    <name evidence="1" type="ORF">V474_06840</name>
</gene>